<proteinExistence type="predicted"/>
<evidence type="ECO:0000313" key="2">
    <source>
        <dbReference type="Proteomes" id="UP000265520"/>
    </source>
</evidence>
<name>A0A392R343_9FABA</name>
<dbReference type="AlphaFoldDB" id="A0A392R343"/>
<accession>A0A392R343</accession>
<keyword evidence="2" id="KW-1185">Reference proteome</keyword>
<feature type="non-terminal residue" evidence="1">
    <location>
        <position position="89"/>
    </location>
</feature>
<dbReference type="Proteomes" id="UP000265520">
    <property type="component" value="Unassembled WGS sequence"/>
</dbReference>
<evidence type="ECO:0000313" key="1">
    <source>
        <dbReference type="EMBL" id="MCI30649.1"/>
    </source>
</evidence>
<organism evidence="1 2">
    <name type="scientific">Trifolium medium</name>
    <dbReference type="NCBI Taxonomy" id="97028"/>
    <lineage>
        <taxon>Eukaryota</taxon>
        <taxon>Viridiplantae</taxon>
        <taxon>Streptophyta</taxon>
        <taxon>Embryophyta</taxon>
        <taxon>Tracheophyta</taxon>
        <taxon>Spermatophyta</taxon>
        <taxon>Magnoliopsida</taxon>
        <taxon>eudicotyledons</taxon>
        <taxon>Gunneridae</taxon>
        <taxon>Pentapetalae</taxon>
        <taxon>rosids</taxon>
        <taxon>fabids</taxon>
        <taxon>Fabales</taxon>
        <taxon>Fabaceae</taxon>
        <taxon>Papilionoideae</taxon>
        <taxon>50 kb inversion clade</taxon>
        <taxon>NPAAA clade</taxon>
        <taxon>Hologalegina</taxon>
        <taxon>IRL clade</taxon>
        <taxon>Trifolieae</taxon>
        <taxon>Trifolium</taxon>
    </lineage>
</organism>
<reference evidence="1 2" key="1">
    <citation type="journal article" date="2018" name="Front. Plant Sci.">
        <title>Red Clover (Trifolium pratense) and Zigzag Clover (T. medium) - A Picture of Genomic Similarities and Differences.</title>
        <authorList>
            <person name="Dluhosova J."/>
            <person name="Istvanek J."/>
            <person name="Nedelnik J."/>
            <person name="Repkova J."/>
        </authorList>
    </citation>
    <scope>NUCLEOTIDE SEQUENCE [LARGE SCALE GENOMIC DNA]</scope>
    <source>
        <strain evidence="2">cv. 10/8</strain>
        <tissue evidence="1">Leaf</tissue>
    </source>
</reference>
<dbReference type="EMBL" id="LXQA010181182">
    <property type="protein sequence ID" value="MCI30649.1"/>
    <property type="molecule type" value="Genomic_DNA"/>
</dbReference>
<comment type="caution">
    <text evidence="1">The sequence shown here is derived from an EMBL/GenBank/DDBJ whole genome shotgun (WGS) entry which is preliminary data.</text>
</comment>
<protein>
    <submittedName>
        <fullName evidence="1">Retrovirus-related Pol polyprotein from transposon TNT 1-94</fullName>
    </submittedName>
</protein>
<sequence>MAESSFMQPSIPKFDGHYDHWSMLMENLLRSKEYWSLIEDGVVVAPPNATAKQRKAADESKFKDLKAKNYLFQTIDRTILETILNRDTA</sequence>